<dbReference type="GO" id="GO:0031499">
    <property type="term" value="C:TRAMP complex"/>
    <property type="evidence" value="ECO:0007669"/>
    <property type="project" value="TreeGrafter"/>
</dbReference>
<dbReference type="GO" id="GO:0005730">
    <property type="term" value="C:nucleolus"/>
    <property type="evidence" value="ECO:0007669"/>
    <property type="project" value="TreeGrafter"/>
</dbReference>
<dbReference type="Pfam" id="PF03828">
    <property type="entry name" value="PAP_assoc"/>
    <property type="match status" value="1"/>
</dbReference>
<gene>
    <name evidence="11" type="ORF">CCACVL1_13059</name>
</gene>
<dbReference type="GO" id="GO:0031123">
    <property type="term" value="P:RNA 3'-end processing"/>
    <property type="evidence" value="ECO:0007669"/>
    <property type="project" value="TreeGrafter"/>
</dbReference>
<dbReference type="PANTHER" id="PTHR23092:SF15">
    <property type="entry name" value="INACTIVE NON-CANONICAL POLY(A) RNA POLYMERASE PROTEIN TRF4-2-RELATED"/>
    <property type="match status" value="1"/>
</dbReference>
<evidence type="ECO:0000256" key="6">
    <source>
        <dbReference type="ARBA" id="ARBA00022723"/>
    </source>
</evidence>
<dbReference type="SUPFAM" id="SSF81631">
    <property type="entry name" value="PAP/OAS1 substrate-binding domain"/>
    <property type="match status" value="1"/>
</dbReference>
<protein>
    <recommendedName>
        <fullName evidence="3">polynucleotide adenylyltransferase</fullName>
        <ecNumber evidence="3">2.7.7.19</ecNumber>
    </recommendedName>
</protein>
<evidence type="ECO:0000256" key="4">
    <source>
        <dbReference type="ARBA" id="ARBA00022562"/>
    </source>
</evidence>
<dbReference type="OrthoDB" id="273917at2759"/>
<dbReference type="GO" id="GO:0043657">
    <property type="term" value="C:host cell"/>
    <property type="evidence" value="ECO:0007669"/>
    <property type="project" value="InterPro"/>
</dbReference>
<dbReference type="GO" id="GO:0051027">
    <property type="term" value="P:DNA transport"/>
    <property type="evidence" value="ECO:0007669"/>
    <property type="project" value="InterPro"/>
</dbReference>
<dbReference type="Proteomes" id="UP000188268">
    <property type="component" value="Unassembled WGS sequence"/>
</dbReference>
<dbReference type="InterPro" id="IPR043519">
    <property type="entry name" value="NT_sf"/>
</dbReference>
<accession>A0A1R3ICI9</accession>
<feature type="compositionally biased region" description="Basic residues" evidence="8">
    <location>
        <begin position="456"/>
        <end position="468"/>
    </location>
</feature>
<evidence type="ECO:0000256" key="7">
    <source>
        <dbReference type="ARBA" id="ARBA00022842"/>
    </source>
</evidence>
<evidence type="ECO:0000256" key="5">
    <source>
        <dbReference type="ARBA" id="ARBA00022679"/>
    </source>
</evidence>
<name>A0A1R3ICI9_COCAP</name>
<dbReference type="InterPro" id="IPR045862">
    <property type="entry name" value="Trf4-like"/>
</dbReference>
<dbReference type="PANTHER" id="PTHR23092">
    <property type="entry name" value="POLY(A) RNA POLYMERASE"/>
    <property type="match status" value="1"/>
</dbReference>
<dbReference type="Gramene" id="OMO80274">
    <property type="protein sequence ID" value="OMO80274"/>
    <property type="gene ID" value="CCACVL1_13059"/>
</dbReference>
<dbReference type="FunFam" id="3.30.460.10:FF:000006">
    <property type="entry name" value="non-canonical poly(A) RNA polymerase PAPD5"/>
    <property type="match status" value="1"/>
</dbReference>
<dbReference type="GO" id="GO:0005198">
    <property type="term" value="F:structural molecule activity"/>
    <property type="evidence" value="ECO:0007669"/>
    <property type="project" value="InterPro"/>
</dbReference>
<feature type="compositionally biased region" description="Basic and acidic residues" evidence="8">
    <location>
        <begin position="469"/>
        <end position="488"/>
    </location>
</feature>
<dbReference type="InterPro" id="IPR000263">
    <property type="entry name" value="GV_A/BR1_coat"/>
</dbReference>
<dbReference type="InterPro" id="IPR054708">
    <property type="entry name" value="MTPAP-like_central"/>
</dbReference>
<dbReference type="GO" id="GO:0003729">
    <property type="term" value="F:mRNA binding"/>
    <property type="evidence" value="ECO:0007669"/>
    <property type="project" value="TreeGrafter"/>
</dbReference>
<feature type="region of interest" description="Disordered" evidence="8">
    <location>
        <begin position="436"/>
        <end position="515"/>
    </location>
</feature>
<dbReference type="Pfam" id="PF22600">
    <property type="entry name" value="MTPAP-like_central"/>
    <property type="match status" value="1"/>
</dbReference>
<feature type="domain" description="Poly(A) RNA polymerase mitochondrial-like central palm" evidence="10">
    <location>
        <begin position="133"/>
        <end position="262"/>
    </location>
</feature>
<dbReference type="EMBL" id="AWWV01010315">
    <property type="protein sequence ID" value="OMO80274.1"/>
    <property type="molecule type" value="Genomic_DNA"/>
</dbReference>
<feature type="region of interest" description="Disordered" evidence="8">
    <location>
        <begin position="73"/>
        <end position="105"/>
    </location>
</feature>
<dbReference type="GO" id="GO:1990817">
    <property type="term" value="F:poly(A) RNA polymerase activity"/>
    <property type="evidence" value="ECO:0007669"/>
    <property type="project" value="UniProtKB-EC"/>
</dbReference>
<comment type="caution">
    <text evidence="11">The sequence shown here is derived from an EMBL/GenBank/DDBJ whole genome shotgun (WGS) entry which is preliminary data.</text>
</comment>
<evidence type="ECO:0000256" key="2">
    <source>
        <dbReference type="ARBA" id="ARBA00008593"/>
    </source>
</evidence>
<dbReference type="InterPro" id="IPR002058">
    <property type="entry name" value="PAP_assoc"/>
</dbReference>
<evidence type="ECO:0000259" key="10">
    <source>
        <dbReference type="Pfam" id="PF22600"/>
    </source>
</evidence>
<dbReference type="Pfam" id="PF00844">
    <property type="entry name" value="Gemini_coat"/>
    <property type="match status" value="1"/>
</dbReference>
<dbReference type="GO" id="GO:0046872">
    <property type="term" value="F:metal ion binding"/>
    <property type="evidence" value="ECO:0007669"/>
    <property type="project" value="UniProtKB-KW"/>
</dbReference>
<keyword evidence="5" id="KW-0808">Transferase</keyword>
<dbReference type="AlphaFoldDB" id="A0A1R3ICI9"/>
<dbReference type="PRINTS" id="PR00225">
    <property type="entry name" value="GEMCOATBR1"/>
</dbReference>
<keyword evidence="12" id="KW-1185">Reference proteome</keyword>
<comment type="similarity">
    <text evidence="2">Belongs to the DNA polymerase type-B-like family.</text>
</comment>
<dbReference type="Gene3D" id="3.30.460.10">
    <property type="entry name" value="Beta Polymerase, domain 2"/>
    <property type="match status" value="1"/>
</dbReference>
<evidence type="ECO:0000256" key="1">
    <source>
        <dbReference type="ARBA" id="ARBA00001936"/>
    </source>
</evidence>
<keyword evidence="11" id="KW-0167">Capsid protein</keyword>
<dbReference type="PRINTS" id="PR00223">
    <property type="entry name" value="GEMCOATARBR1"/>
</dbReference>
<reference evidence="11 12" key="1">
    <citation type="submission" date="2013-09" db="EMBL/GenBank/DDBJ databases">
        <title>Corchorus capsularis genome sequencing.</title>
        <authorList>
            <person name="Alam M."/>
            <person name="Haque M.S."/>
            <person name="Islam M.S."/>
            <person name="Emdad E.M."/>
            <person name="Islam M.M."/>
            <person name="Ahmed B."/>
            <person name="Halim A."/>
            <person name="Hossen Q.M.M."/>
            <person name="Hossain M.Z."/>
            <person name="Ahmed R."/>
            <person name="Khan M.M."/>
            <person name="Islam R."/>
            <person name="Rashid M.M."/>
            <person name="Khan S.A."/>
            <person name="Rahman M.S."/>
            <person name="Alam M."/>
        </authorList>
    </citation>
    <scope>NUCLEOTIDE SEQUENCE [LARGE SCALE GENOMIC DNA]</scope>
    <source>
        <strain evidence="12">cv. CVL-1</strain>
        <tissue evidence="11">Whole seedling</tissue>
    </source>
</reference>
<dbReference type="CDD" id="cd05402">
    <property type="entry name" value="NT_PAP_TUTase"/>
    <property type="match status" value="1"/>
</dbReference>
<comment type="cofactor">
    <cofactor evidence="1">
        <name>Mn(2+)</name>
        <dbReference type="ChEBI" id="CHEBI:29035"/>
    </cofactor>
</comment>
<sequence>MEEQTVTNSQPILYETIFLNPISLPSSPTAESPPSDELPLEPYTVFRNEISLSAENTISVDSAAPDYFSLDLNESDEPVPAQTPVSAWDEPGPKKPNTVDEPRLENQGWFRGNSRFKSPMLQLHKVHWVLVVEIVDFCDFLSPTPEEQAARDAAVASVFDVIKYIWPACRPEVFGSFSTGLYLPTSDIDVVILGSGIKNPQTGLHALSRALSQRGIAKRIQVIAKARVPIIKFVEKKSGVAFDISFDVENGPKAAEFIKVYSGGIGSYALLAMLMAMLQSLRDPEHNLGMLLVHFFDFYGRKLNTVDVGVSCKGGGTFFLKSSRGFSNKGRPFLISIEDPQAPDNDIGKNSFNYIQIRSAFGMALSTLTNAKLILSLGPSRSILGTIIRPDPVLLERKGGSSGAVTFSSLLPGAGEPLQQSYSEQQDILCNWQLDDEEPLPRGHGNAGDVSAQSSGRKRKSRSKKKKAKENGDVRKVWDEEETVLKKEKSSRKKSSRHSRSDANGFSRHGIRYSNNTMNRAKYNRPVGRRSFVYRRGPKVRVNQSVPKSQGDKMTKQRIHENQYGVQYSLLNNTSSVSFITYPRLGGPEPNRSRAYIKLNRLRYKGTVNIECADPDVGMDPNRGGLSGVFTLAIVVDRKPHVGPTGSLPTFDDLFGCNLYSNGSLDISPQMKQRYYIRHVHKRVVSYEKDSIMMNISGNMGLSSPKYVCWSSFKDLDVDSCTGSYSNLAKNALLVYYCWVSNMPSKASSFVSFDLDYLG</sequence>
<dbReference type="STRING" id="210143.A0A1R3ICI9"/>
<dbReference type="InterPro" id="IPR001530">
    <property type="entry name" value="Gemini_BR1"/>
</dbReference>
<keyword evidence="7" id="KW-0460">Magnesium</keyword>
<evidence type="ECO:0000256" key="8">
    <source>
        <dbReference type="SAM" id="MobiDB-lite"/>
    </source>
</evidence>
<dbReference type="SUPFAM" id="SSF81301">
    <property type="entry name" value="Nucleotidyltransferase"/>
    <property type="match status" value="1"/>
</dbReference>
<dbReference type="Gene3D" id="1.10.1410.10">
    <property type="match status" value="1"/>
</dbReference>
<organism evidence="11 12">
    <name type="scientific">Corchorus capsularis</name>
    <name type="common">Jute</name>
    <dbReference type="NCBI Taxonomy" id="210143"/>
    <lineage>
        <taxon>Eukaryota</taxon>
        <taxon>Viridiplantae</taxon>
        <taxon>Streptophyta</taxon>
        <taxon>Embryophyta</taxon>
        <taxon>Tracheophyta</taxon>
        <taxon>Spermatophyta</taxon>
        <taxon>Magnoliopsida</taxon>
        <taxon>eudicotyledons</taxon>
        <taxon>Gunneridae</taxon>
        <taxon>Pentapetalae</taxon>
        <taxon>rosids</taxon>
        <taxon>malvids</taxon>
        <taxon>Malvales</taxon>
        <taxon>Malvaceae</taxon>
        <taxon>Grewioideae</taxon>
        <taxon>Apeibeae</taxon>
        <taxon>Corchorus</taxon>
    </lineage>
</organism>
<dbReference type="GO" id="GO:0003697">
    <property type="term" value="F:single-stranded DNA binding"/>
    <property type="evidence" value="ECO:0007669"/>
    <property type="project" value="InterPro"/>
</dbReference>
<keyword evidence="6" id="KW-0479">Metal-binding</keyword>
<feature type="compositionally biased region" description="Basic and acidic residues" evidence="8">
    <location>
        <begin position="91"/>
        <end position="104"/>
    </location>
</feature>
<dbReference type="GO" id="GO:0043634">
    <property type="term" value="P:polyadenylation-dependent ncRNA catabolic process"/>
    <property type="evidence" value="ECO:0007669"/>
    <property type="project" value="TreeGrafter"/>
</dbReference>
<evidence type="ECO:0000313" key="11">
    <source>
        <dbReference type="EMBL" id="OMO80274.1"/>
    </source>
</evidence>
<evidence type="ECO:0000313" key="12">
    <source>
        <dbReference type="Proteomes" id="UP000188268"/>
    </source>
</evidence>
<evidence type="ECO:0000256" key="3">
    <source>
        <dbReference type="ARBA" id="ARBA00012388"/>
    </source>
</evidence>
<feature type="domain" description="PAP-associated" evidence="9">
    <location>
        <begin position="287"/>
        <end position="345"/>
    </location>
</feature>
<proteinExistence type="inferred from homology"/>
<feature type="compositionally biased region" description="Basic residues" evidence="8">
    <location>
        <begin position="489"/>
        <end position="498"/>
    </location>
</feature>
<dbReference type="EC" id="2.7.7.19" evidence="3"/>
<keyword evidence="4" id="KW-1048">Host nucleus</keyword>
<evidence type="ECO:0000259" key="9">
    <source>
        <dbReference type="Pfam" id="PF03828"/>
    </source>
</evidence>
<keyword evidence="11" id="KW-0946">Virion</keyword>